<dbReference type="InterPro" id="IPR021369">
    <property type="entry name" value="DUF2985"/>
</dbReference>
<feature type="transmembrane region" description="Helical" evidence="2">
    <location>
        <begin position="251"/>
        <end position="273"/>
    </location>
</feature>
<dbReference type="AlphaFoldDB" id="A0A139A9K8"/>
<evidence type="ECO:0000313" key="3">
    <source>
        <dbReference type="EMBL" id="KXS13083.1"/>
    </source>
</evidence>
<feature type="transmembrane region" description="Helical" evidence="2">
    <location>
        <begin position="65"/>
        <end position="87"/>
    </location>
</feature>
<keyword evidence="4" id="KW-1185">Reference proteome</keyword>
<dbReference type="Pfam" id="PF11204">
    <property type="entry name" value="DUF2985"/>
    <property type="match status" value="1"/>
</dbReference>
<feature type="compositionally biased region" description="Low complexity" evidence="1">
    <location>
        <begin position="221"/>
        <end position="240"/>
    </location>
</feature>
<dbReference type="STRING" id="1344416.A0A139A9K8"/>
<name>A0A139A9K8_GONPJ</name>
<gene>
    <name evidence="3" type="ORF">M427DRAFT_34309</name>
</gene>
<feature type="compositionally biased region" description="Polar residues" evidence="1">
    <location>
        <begin position="187"/>
        <end position="205"/>
    </location>
</feature>
<dbReference type="EMBL" id="KQ965782">
    <property type="protein sequence ID" value="KXS13083.1"/>
    <property type="molecule type" value="Genomic_DNA"/>
</dbReference>
<feature type="region of interest" description="Disordered" evidence="1">
    <location>
        <begin position="106"/>
        <end position="126"/>
    </location>
</feature>
<evidence type="ECO:0000256" key="2">
    <source>
        <dbReference type="SAM" id="Phobius"/>
    </source>
</evidence>
<dbReference type="OMA" id="WGWASDY"/>
<evidence type="ECO:0000256" key="1">
    <source>
        <dbReference type="SAM" id="MobiDB-lite"/>
    </source>
</evidence>
<accession>A0A139A9K8</accession>
<dbReference type="Proteomes" id="UP000070544">
    <property type="component" value="Unassembled WGS sequence"/>
</dbReference>
<proteinExistence type="predicted"/>
<dbReference type="OrthoDB" id="6407410at2759"/>
<reference evidence="3 4" key="1">
    <citation type="journal article" date="2015" name="Genome Biol. Evol.">
        <title>Phylogenomic analyses indicate that early fungi evolved digesting cell walls of algal ancestors of land plants.</title>
        <authorList>
            <person name="Chang Y."/>
            <person name="Wang S."/>
            <person name="Sekimoto S."/>
            <person name="Aerts A.L."/>
            <person name="Choi C."/>
            <person name="Clum A."/>
            <person name="LaButti K.M."/>
            <person name="Lindquist E.A."/>
            <person name="Yee Ngan C."/>
            <person name="Ohm R.A."/>
            <person name="Salamov A.A."/>
            <person name="Grigoriev I.V."/>
            <person name="Spatafora J.W."/>
            <person name="Berbee M.L."/>
        </authorList>
    </citation>
    <scope>NUCLEOTIDE SEQUENCE [LARGE SCALE GENOMIC DNA]</scope>
    <source>
        <strain evidence="3 4">JEL478</strain>
    </source>
</reference>
<keyword evidence="2" id="KW-0812">Transmembrane</keyword>
<feature type="transmembrane region" description="Helical" evidence="2">
    <location>
        <begin position="23"/>
        <end position="45"/>
    </location>
</feature>
<feature type="transmembrane region" description="Helical" evidence="2">
    <location>
        <begin position="285"/>
        <end position="309"/>
    </location>
</feature>
<organism evidence="3 4">
    <name type="scientific">Gonapodya prolifera (strain JEL478)</name>
    <name type="common">Monoblepharis prolifera</name>
    <dbReference type="NCBI Taxonomy" id="1344416"/>
    <lineage>
        <taxon>Eukaryota</taxon>
        <taxon>Fungi</taxon>
        <taxon>Fungi incertae sedis</taxon>
        <taxon>Chytridiomycota</taxon>
        <taxon>Chytridiomycota incertae sedis</taxon>
        <taxon>Monoblepharidomycetes</taxon>
        <taxon>Monoblepharidales</taxon>
        <taxon>Gonapodyaceae</taxon>
        <taxon>Gonapodya</taxon>
    </lineage>
</organism>
<feature type="region of interest" description="Disordered" evidence="1">
    <location>
        <begin position="146"/>
        <end position="240"/>
    </location>
</feature>
<sequence>MAPVAALARRAWDALRPQLRSPLFWFTVLMLTVVVTAGAILFMVLTNFPFARDFPKSQKDQWIEITSQILNACFTLQALIVVVPRLIMARAAWRLWGIQRRRVDSARSVEEQEKTGSDSGSRDTEFDRRAPELATMLFGDAHVRIVPDDRSAPSPAAIAPVKGDDTDDVALGRATHPPTLIPRKTTMESGASVDTDQTAFASTDASAGAESKRAESPLNHAASASSTTTTTALTSTTTSPTIPATCPLSHAALLILLLNLNHLFQWPMAAVMWGWASDYANRPSWAVYVFLILSFTCGAVGAVGVARVVGRAGKERKGAGEGV</sequence>
<keyword evidence="2" id="KW-0472">Membrane</keyword>
<keyword evidence="2" id="KW-1133">Transmembrane helix</keyword>
<evidence type="ECO:0000313" key="4">
    <source>
        <dbReference type="Proteomes" id="UP000070544"/>
    </source>
</evidence>
<protein>
    <submittedName>
        <fullName evidence="3">Uncharacterized protein</fullName>
    </submittedName>
</protein>